<evidence type="ECO:0000313" key="2">
    <source>
        <dbReference type="Proteomes" id="UP000799766"/>
    </source>
</evidence>
<dbReference type="InterPro" id="IPR020266">
    <property type="entry name" value="Tom6"/>
</dbReference>
<gene>
    <name evidence="1" type="ORF">BDY21DRAFT_371349</name>
</gene>
<dbReference type="GO" id="GO:0030150">
    <property type="term" value="P:protein import into mitochondrial matrix"/>
    <property type="evidence" value="ECO:0007669"/>
    <property type="project" value="InterPro"/>
</dbReference>
<accession>A0A6A6P1U7</accession>
<dbReference type="AlphaFoldDB" id="A0A6A6P1U7"/>
<dbReference type="GO" id="GO:0005742">
    <property type="term" value="C:mitochondrial outer membrane translocase complex"/>
    <property type="evidence" value="ECO:0007669"/>
    <property type="project" value="InterPro"/>
</dbReference>
<sequence>MPAGRPLVGRNSQQSESTFKTVVNGITSSENRTVVTAVGLFAVGVAFLHSSWSEILLP</sequence>
<dbReference type="OrthoDB" id="5403997at2759"/>
<dbReference type="Proteomes" id="UP000799766">
    <property type="component" value="Unassembled WGS sequence"/>
</dbReference>
<reference evidence="1" key="1">
    <citation type="journal article" date="2020" name="Stud. Mycol.">
        <title>101 Dothideomycetes genomes: a test case for predicting lifestyles and emergence of pathogens.</title>
        <authorList>
            <person name="Haridas S."/>
            <person name="Albert R."/>
            <person name="Binder M."/>
            <person name="Bloem J."/>
            <person name="Labutti K."/>
            <person name="Salamov A."/>
            <person name="Andreopoulos B."/>
            <person name="Baker S."/>
            <person name="Barry K."/>
            <person name="Bills G."/>
            <person name="Bluhm B."/>
            <person name="Cannon C."/>
            <person name="Castanera R."/>
            <person name="Culley D."/>
            <person name="Daum C."/>
            <person name="Ezra D."/>
            <person name="Gonzalez J."/>
            <person name="Henrissat B."/>
            <person name="Kuo A."/>
            <person name="Liang C."/>
            <person name="Lipzen A."/>
            <person name="Lutzoni F."/>
            <person name="Magnuson J."/>
            <person name="Mondo S."/>
            <person name="Nolan M."/>
            <person name="Ohm R."/>
            <person name="Pangilinan J."/>
            <person name="Park H.-J."/>
            <person name="Ramirez L."/>
            <person name="Alfaro M."/>
            <person name="Sun H."/>
            <person name="Tritt A."/>
            <person name="Yoshinaga Y."/>
            <person name="Zwiers L.-H."/>
            <person name="Turgeon B."/>
            <person name="Goodwin S."/>
            <person name="Spatafora J."/>
            <person name="Crous P."/>
            <person name="Grigoriev I."/>
        </authorList>
    </citation>
    <scope>NUCLEOTIDE SEQUENCE</scope>
    <source>
        <strain evidence="1">ATCC 16933</strain>
    </source>
</reference>
<evidence type="ECO:0008006" key="3">
    <source>
        <dbReference type="Google" id="ProtNLM"/>
    </source>
</evidence>
<dbReference type="EMBL" id="MU001679">
    <property type="protein sequence ID" value="KAF2457794.1"/>
    <property type="molecule type" value="Genomic_DNA"/>
</dbReference>
<dbReference type="Pfam" id="PF17112">
    <property type="entry name" value="Tom6"/>
    <property type="match status" value="1"/>
</dbReference>
<organism evidence="1 2">
    <name type="scientific">Lineolata rhizophorae</name>
    <dbReference type="NCBI Taxonomy" id="578093"/>
    <lineage>
        <taxon>Eukaryota</taxon>
        <taxon>Fungi</taxon>
        <taxon>Dikarya</taxon>
        <taxon>Ascomycota</taxon>
        <taxon>Pezizomycotina</taxon>
        <taxon>Dothideomycetes</taxon>
        <taxon>Dothideomycetes incertae sedis</taxon>
        <taxon>Lineolatales</taxon>
        <taxon>Lineolataceae</taxon>
        <taxon>Lineolata</taxon>
    </lineage>
</organism>
<name>A0A6A6P1U7_9PEZI</name>
<keyword evidence="2" id="KW-1185">Reference proteome</keyword>
<proteinExistence type="predicted"/>
<protein>
    <recommendedName>
        <fullName evidence="3">TOM core complex subunit Tom6</fullName>
    </recommendedName>
</protein>
<evidence type="ECO:0000313" key="1">
    <source>
        <dbReference type="EMBL" id="KAF2457794.1"/>
    </source>
</evidence>